<dbReference type="GO" id="GO:0030632">
    <property type="term" value="P:D-alanine biosynthetic process"/>
    <property type="evidence" value="ECO:0007669"/>
    <property type="project" value="UniProtKB-UniRule"/>
</dbReference>
<dbReference type="NCBIfam" id="TIGR00492">
    <property type="entry name" value="alr"/>
    <property type="match status" value="1"/>
</dbReference>
<proteinExistence type="inferred from homology"/>
<dbReference type="RefSeq" id="WP_046858472.1">
    <property type="nucleotide sequence ID" value="NZ_CP011412.1"/>
</dbReference>
<dbReference type="GO" id="GO:0030170">
    <property type="term" value="F:pyridoxal phosphate binding"/>
    <property type="evidence" value="ECO:0007669"/>
    <property type="project" value="UniProtKB-UniRule"/>
</dbReference>
<dbReference type="KEGG" id="seds:AAY24_03275"/>
<evidence type="ECO:0000256" key="4">
    <source>
        <dbReference type="ARBA" id="ARBA00007880"/>
    </source>
</evidence>
<dbReference type="FunFam" id="2.40.37.10:FF:000002">
    <property type="entry name" value="Alanine racemase"/>
    <property type="match status" value="1"/>
</dbReference>
<dbReference type="Pfam" id="PF00842">
    <property type="entry name" value="Ala_racemase_C"/>
    <property type="match status" value="1"/>
</dbReference>
<sequence length="358" mass="38603">MGPTARIDFAALRHNLKRVRELAPNSRVFAVIKANAYGHGVMRVAPYLRDADGLAVARVDEAIRLRQNGMDQPLLVLEGFFGAEELDAAATYGLQVAVHQPEQLALLRQRQLAEPLVCWLKLDSGMHRLGFQPAAVTAAWQALQEIPSVADEVRLMTHLSSADDLDDQTTLAQIATLRRFADQFGCACSIANSAGIISWPSARSDWIRPGIMLYGASPMAGQTGEQIDLKPVMTLHSELIAVNHFAKGSPVGYSGIWTCPEDMPVGVVATGYGDGYPRHAPSGTPVLLNGRRVPLIGRVSMDMLTVDLRSQPTARPGDPVTLWGAGLPAEEVAASSGTIAYELFCGVTQRVPFEEING</sequence>
<dbReference type="EMBL" id="CP011412">
    <property type="protein sequence ID" value="AKH19535.1"/>
    <property type="molecule type" value="Genomic_DNA"/>
</dbReference>
<name>A0A0F7JXK6_9GAMM</name>
<feature type="binding site" evidence="9 11">
    <location>
        <position position="301"/>
    </location>
    <ligand>
        <name>substrate</name>
    </ligand>
</feature>
<dbReference type="PROSITE" id="PS00395">
    <property type="entry name" value="ALANINE_RACEMASE"/>
    <property type="match status" value="1"/>
</dbReference>
<evidence type="ECO:0000256" key="7">
    <source>
        <dbReference type="ARBA" id="ARBA00023235"/>
    </source>
</evidence>
<accession>A0A0F7JXK6</accession>
<dbReference type="InterPro" id="IPR020622">
    <property type="entry name" value="Ala_racemase_pyridoxalP-BS"/>
</dbReference>
<keyword evidence="6 9" id="KW-0663">Pyridoxal phosphate</keyword>
<dbReference type="GO" id="GO:0005829">
    <property type="term" value="C:cytosol"/>
    <property type="evidence" value="ECO:0007669"/>
    <property type="project" value="TreeGrafter"/>
</dbReference>
<evidence type="ECO:0000256" key="5">
    <source>
        <dbReference type="ARBA" id="ARBA00013089"/>
    </source>
</evidence>
<dbReference type="AlphaFoldDB" id="A0A0F7JXK6"/>
<feature type="active site" description="Proton acceptor; specific for D-alanine" evidence="9">
    <location>
        <position position="33"/>
    </location>
</feature>
<dbReference type="SMART" id="SM01005">
    <property type="entry name" value="Ala_racemase_C"/>
    <property type="match status" value="1"/>
</dbReference>
<evidence type="ECO:0000256" key="1">
    <source>
        <dbReference type="ARBA" id="ARBA00000316"/>
    </source>
</evidence>
<gene>
    <name evidence="13" type="primary">alr</name>
    <name evidence="13" type="ORF">AAY24_03275</name>
</gene>
<dbReference type="PATRIC" id="fig|1543721.4.peg.688"/>
<evidence type="ECO:0000256" key="10">
    <source>
        <dbReference type="PIRSR" id="PIRSR600821-50"/>
    </source>
</evidence>
<evidence type="ECO:0000256" key="8">
    <source>
        <dbReference type="ARBA" id="ARBA00037912"/>
    </source>
</evidence>
<evidence type="ECO:0000256" key="2">
    <source>
        <dbReference type="ARBA" id="ARBA00001933"/>
    </source>
</evidence>
<keyword evidence="14" id="KW-1185">Reference proteome</keyword>
<evidence type="ECO:0000259" key="12">
    <source>
        <dbReference type="SMART" id="SM01005"/>
    </source>
</evidence>
<dbReference type="Proteomes" id="UP000034410">
    <property type="component" value="Chromosome"/>
</dbReference>
<comment type="pathway">
    <text evidence="3">Cell wall biogenesis; peptidoglycan biosynthesis.</text>
</comment>
<feature type="binding site" evidence="9 11">
    <location>
        <position position="128"/>
    </location>
    <ligand>
        <name>substrate</name>
    </ligand>
</feature>
<feature type="active site" description="Proton acceptor; specific for L-alanine" evidence="9">
    <location>
        <position position="253"/>
    </location>
</feature>
<dbReference type="CDD" id="cd06827">
    <property type="entry name" value="PLPDE_III_AR_proteobact"/>
    <property type="match status" value="1"/>
</dbReference>
<keyword evidence="7 9" id="KW-0413">Isomerase</keyword>
<dbReference type="OrthoDB" id="9813814at2"/>
<dbReference type="InterPro" id="IPR029066">
    <property type="entry name" value="PLP-binding_barrel"/>
</dbReference>
<dbReference type="UniPathway" id="UPA00042">
    <property type="reaction ID" value="UER00497"/>
</dbReference>
<evidence type="ECO:0000313" key="14">
    <source>
        <dbReference type="Proteomes" id="UP000034410"/>
    </source>
</evidence>
<evidence type="ECO:0000256" key="9">
    <source>
        <dbReference type="HAMAP-Rule" id="MF_01201"/>
    </source>
</evidence>
<evidence type="ECO:0000256" key="11">
    <source>
        <dbReference type="PIRSR" id="PIRSR600821-52"/>
    </source>
</evidence>
<dbReference type="InterPro" id="IPR009006">
    <property type="entry name" value="Ala_racemase/Decarboxylase_C"/>
</dbReference>
<dbReference type="Pfam" id="PF01168">
    <property type="entry name" value="Ala_racemase_N"/>
    <property type="match status" value="1"/>
</dbReference>
<feature type="domain" description="Alanine racemase C-terminal" evidence="12">
    <location>
        <begin position="232"/>
        <end position="356"/>
    </location>
</feature>
<dbReference type="PANTHER" id="PTHR30511:SF4">
    <property type="entry name" value="ALANINE RACEMASE, BIOSYNTHETIC"/>
    <property type="match status" value="1"/>
</dbReference>
<evidence type="ECO:0000256" key="6">
    <source>
        <dbReference type="ARBA" id="ARBA00022898"/>
    </source>
</evidence>
<comment type="pathway">
    <text evidence="8 9">Amino-acid biosynthesis; D-alanine biosynthesis; D-alanine from L-alanine: step 1/1.</text>
</comment>
<evidence type="ECO:0000256" key="3">
    <source>
        <dbReference type="ARBA" id="ARBA00004752"/>
    </source>
</evidence>
<comment type="function">
    <text evidence="9">Catalyzes the interconversion of L-alanine and D-alanine. May also act on other amino acids.</text>
</comment>
<comment type="catalytic activity">
    <reaction evidence="1 9">
        <text>L-alanine = D-alanine</text>
        <dbReference type="Rhea" id="RHEA:20249"/>
        <dbReference type="ChEBI" id="CHEBI:57416"/>
        <dbReference type="ChEBI" id="CHEBI:57972"/>
        <dbReference type="EC" id="5.1.1.1"/>
    </reaction>
</comment>
<dbReference type="SUPFAM" id="SSF50621">
    <property type="entry name" value="Alanine racemase C-terminal domain-like"/>
    <property type="match status" value="1"/>
</dbReference>
<dbReference type="FunFam" id="3.20.20.10:FF:000002">
    <property type="entry name" value="Alanine racemase"/>
    <property type="match status" value="1"/>
</dbReference>
<dbReference type="EC" id="5.1.1.1" evidence="5 9"/>
<dbReference type="Gene3D" id="3.20.20.10">
    <property type="entry name" value="Alanine racemase"/>
    <property type="match status" value="1"/>
</dbReference>
<dbReference type="PANTHER" id="PTHR30511">
    <property type="entry name" value="ALANINE RACEMASE"/>
    <property type="match status" value="1"/>
</dbReference>
<comment type="cofactor">
    <cofactor evidence="2 9 10">
        <name>pyridoxal 5'-phosphate</name>
        <dbReference type="ChEBI" id="CHEBI:597326"/>
    </cofactor>
</comment>
<dbReference type="Gene3D" id="2.40.37.10">
    <property type="entry name" value="Lyase, Ornithine Decarboxylase, Chain A, domain 1"/>
    <property type="match status" value="1"/>
</dbReference>
<dbReference type="InterPro" id="IPR011079">
    <property type="entry name" value="Ala_racemase_C"/>
</dbReference>
<dbReference type="GO" id="GO:0008784">
    <property type="term" value="F:alanine racemase activity"/>
    <property type="evidence" value="ECO:0007669"/>
    <property type="project" value="UniProtKB-UniRule"/>
</dbReference>
<dbReference type="HAMAP" id="MF_01201">
    <property type="entry name" value="Ala_racemase"/>
    <property type="match status" value="1"/>
</dbReference>
<protein>
    <recommendedName>
        <fullName evidence="5 9">Alanine racemase</fullName>
        <ecNumber evidence="5 9">5.1.1.1</ecNumber>
    </recommendedName>
</protein>
<dbReference type="SUPFAM" id="SSF51419">
    <property type="entry name" value="PLP-binding barrel"/>
    <property type="match status" value="1"/>
</dbReference>
<evidence type="ECO:0000313" key="13">
    <source>
        <dbReference type="EMBL" id="AKH19535.1"/>
    </source>
</evidence>
<reference evidence="13 14" key="1">
    <citation type="journal article" date="2015" name="Genome Announc.">
        <title>Complete Genome Sequence of Sedimenticola thiotaurini Strain SIP-G1, a Polyphosphate- and Polyhydroxyalkanoate-Accumulating Sulfur-Oxidizing Gammaproteobacterium Isolated from Salt Marsh Sediments.</title>
        <authorList>
            <person name="Flood B.E."/>
            <person name="Jones D.S."/>
            <person name="Bailey J.V."/>
        </authorList>
    </citation>
    <scope>NUCLEOTIDE SEQUENCE [LARGE SCALE GENOMIC DNA]</scope>
    <source>
        <strain evidence="13 14">SIP-G1</strain>
    </source>
</reference>
<dbReference type="InterPro" id="IPR001608">
    <property type="entry name" value="Ala_racemase_N"/>
</dbReference>
<comment type="similarity">
    <text evidence="4 9">Belongs to the alanine racemase family.</text>
</comment>
<dbReference type="InterPro" id="IPR000821">
    <property type="entry name" value="Ala_racemase"/>
</dbReference>
<organism evidence="13 14">
    <name type="scientific">Sedimenticola thiotaurini</name>
    <dbReference type="NCBI Taxonomy" id="1543721"/>
    <lineage>
        <taxon>Bacteria</taxon>
        <taxon>Pseudomonadati</taxon>
        <taxon>Pseudomonadota</taxon>
        <taxon>Gammaproteobacteria</taxon>
        <taxon>Chromatiales</taxon>
        <taxon>Sedimenticolaceae</taxon>
        <taxon>Sedimenticola</taxon>
    </lineage>
</organism>
<feature type="modified residue" description="N6-(pyridoxal phosphate)lysine" evidence="9 10">
    <location>
        <position position="33"/>
    </location>
</feature>
<dbReference type="PRINTS" id="PR00992">
    <property type="entry name" value="ALARACEMASE"/>
</dbReference>